<name>A0A1Y2D7G8_9FUNG</name>
<dbReference type="Gene3D" id="1.10.357.50">
    <property type="match status" value="1"/>
</dbReference>
<evidence type="ECO:0008006" key="5">
    <source>
        <dbReference type="Google" id="ProtNLM"/>
    </source>
</evidence>
<dbReference type="PROSITE" id="PS51258">
    <property type="entry name" value="MHD1"/>
    <property type="match status" value="1"/>
</dbReference>
<dbReference type="Pfam" id="PF00168">
    <property type="entry name" value="C2"/>
    <property type="match status" value="1"/>
</dbReference>
<dbReference type="PANTHER" id="PTHR47263">
    <property type="entry name" value="ADENYLATE CYCLASE ACTIVATION PROTEIN GIT1"/>
    <property type="match status" value="1"/>
</dbReference>
<evidence type="ECO:0000259" key="2">
    <source>
        <dbReference type="PROSITE" id="PS51258"/>
    </source>
</evidence>
<dbReference type="EMBL" id="MCOG01000079">
    <property type="protein sequence ID" value="ORY55219.1"/>
    <property type="molecule type" value="Genomic_DNA"/>
</dbReference>
<dbReference type="Gene3D" id="2.60.40.150">
    <property type="entry name" value="C2 domain"/>
    <property type="match status" value="1"/>
</dbReference>
<dbReference type="OrthoDB" id="2015333at2759"/>
<feature type="domain" description="C2" evidence="1">
    <location>
        <begin position="761"/>
        <end position="877"/>
    </location>
</feature>
<keyword evidence="4" id="KW-1185">Reference proteome</keyword>
<organism evidence="3 4">
    <name type="scientific">Neocallimastix californiae</name>
    <dbReference type="NCBI Taxonomy" id="1754190"/>
    <lineage>
        <taxon>Eukaryota</taxon>
        <taxon>Fungi</taxon>
        <taxon>Fungi incertae sedis</taxon>
        <taxon>Chytridiomycota</taxon>
        <taxon>Chytridiomycota incertae sedis</taxon>
        <taxon>Neocallimastigomycetes</taxon>
        <taxon>Neocallimastigales</taxon>
        <taxon>Neocallimastigaceae</taxon>
        <taxon>Neocallimastix</taxon>
    </lineage>
</organism>
<feature type="domain" description="MHD1" evidence="2">
    <location>
        <begin position="563"/>
        <end position="683"/>
    </location>
</feature>
<dbReference type="CDD" id="cd00030">
    <property type="entry name" value="C2"/>
    <property type="match status" value="1"/>
</dbReference>
<dbReference type="PROSITE" id="PS50004">
    <property type="entry name" value="C2"/>
    <property type="match status" value="1"/>
</dbReference>
<dbReference type="SMART" id="SM00239">
    <property type="entry name" value="C2"/>
    <property type="match status" value="1"/>
</dbReference>
<dbReference type="PANTHER" id="PTHR47263:SF1">
    <property type="entry name" value="C2 DOMAIN PROTEIN (AFU_ORTHOLOGUE AFUA_7G02350)"/>
    <property type="match status" value="1"/>
</dbReference>
<dbReference type="SUPFAM" id="SSF49562">
    <property type="entry name" value="C2 domain (Calcium/lipid-binding domain, CaLB)"/>
    <property type="match status" value="1"/>
</dbReference>
<dbReference type="InterPro" id="IPR000008">
    <property type="entry name" value="C2_dom"/>
</dbReference>
<protein>
    <recommendedName>
        <fullName evidence="5">C2 domain-containing protein</fullName>
    </recommendedName>
</protein>
<gene>
    <name evidence="3" type="ORF">LY90DRAFT_669742</name>
</gene>
<dbReference type="InterPro" id="IPR052811">
    <property type="entry name" value="Glucose_resp_signaling"/>
</dbReference>
<comment type="caution">
    <text evidence="3">The sequence shown here is derived from an EMBL/GenBank/DDBJ whole genome shotgun (WGS) entry which is preliminary data.</text>
</comment>
<dbReference type="Proteomes" id="UP000193920">
    <property type="component" value="Unassembled WGS sequence"/>
</dbReference>
<proteinExistence type="predicted"/>
<evidence type="ECO:0000313" key="3">
    <source>
        <dbReference type="EMBL" id="ORY55219.1"/>
    </source>
</evidence>
<dbReference type="AlphaFoldDB" id="A0A1Y2D7G8"/>
<reference evidence="3 4" key="1">
    <citation type="submission" date="2016-08" db="EMBL/GenBank/DDBJ databases">
        <title>A Parts List for Fungal Cellulosomes Revealed by Comparative Genomics.</title>
        <authorList>
            <consortium name="DOE Joint Genome Institute"/>
            <person name="Haitjema C.H."/>
            <person name="Gilmore S.P."/>
            <person name="Henske J.K."/>
            <person name="Solomon K.V."/>
            <person name="De Groot R."/>
            <person name="Kuo A."/>
            <person name="Mondo S.J."/>
            <person name="Salamov A.A."/>
            <person name="Labutti K."/>
            <person name="Zhao Z."/>
            <person name="Chiniquy J."/>
            <person name="Barry K."/>
            <person name="Brewer H.M."/>
            <person name="Purvine S.O."/>
            <person name="Wright A.T."/>
            <person name="Boxma B."/>
            <person name="Van Alen T."/>
            <person name="Hackstein J.H."/>
            <person name="Baker S.E."/>
            <person name="Grigoriev I.V."/>
            <person name="O'Malley M.A."/>
        </authorList>
    </citation>
    <scope>NUCLEOTIDE SEQUENCE [LARGE SCALE GENOMIC DNA]</scope>
    <source>
        <strain evidence="3 4">G1</strain>
    </source>
</reference>
<sequence length="1209" mass="142415">MINEYDANMRKRSSTLSTISSGISSVQNPKEIEMIYSYVMRCCLFPFKQDCTDFFCNQKVSAKFKSYTYKKKVNMVVKTPKSGSNNNIDVITKYLYSITLGEFYKGMDETGMFKEYLLLFVQLMDTQVRRVQPTYNLSDSNCDTIIISSTKLFVKLFRDFAFKHLENFNESKYDIFKSNVYLSSIAIYLRDSSNVENLESSVDIQNWARKIFKIDSKTNQRILESTKKIINQKTSKLATLADFKRYLSLIEMDKYEHALPEDFYSRELYEMWKKMEKTQIVKDITSLQSNIVINSTNQNVLAAKTFYFIPPEPYVAFKQLVELCMFKDCDSNFEGEDILSENSKNLIKECEFRWRIPSAFKDIIILDILIQNFMNNFISINDIIDFIQKYIEDIDKNDNIRVHEIEFLCSAFDELVDKLMNDISHVFQLVNDIKDIQPFVLDIYSTIKMIYGSKLYKTYIIKNNIQTDLVREISDNFKVALDVNYKNIELTAFNTQEEKPIQILKYFNTLKNNIDNFQSVNTARTNNINLIKLISSIYFNNAVKFLPNVSKETSDGKLEFQFNDLFEIFKFLKTLHEKANYSSRSFAGVEDWFKNFVDSWLTVSDETIKSRIENIIKFENYEPINISQKIYHSDSVLDLFKHFDLVLSSVNQIEWSKVTDHAIFIKHFVRIINKLIFEYVKRMQLSFQKLTYEPSYSDELYKLSGLSIKEIRESDIFKELTGITDKVLFIKVNNIYKSYNLLEKICENSEIPYYHNILVTQTRSTTTEDIYNINDKNERYRISVIRIDNLPSNSAGYVSPYIEMNLGTNQLFRTNMKSKTLNPEFYEEFILKINESTSSVLDIKIKNGEGKEVTVLAQTKMMLRSILFEDGLIHNVDLPLSPQGTLHLRISKLKTIDEIRYYVLNISEYLDYTLEDIYSLFVKLISSIVVGYINKITDLNRDMEVHETENLMIPIFEYLNEVLLNINTYLDLNINKYIWEKSENPAFKKYSLEEKKKEMEKTDVITQRQQTRMRMTTRRKFKHVVTRVQTLMNIVKNQPADDPTQMIGRSKTVLNDLLNDDSFKEFDYERLPSHDFIRLIWDRIIQDIHETLLQYYDIYGSSITEKGKLTTKFQNLWNTTVSSMAFNMSKNMPKMNNMFETNIGNIIFNQKSVDIINNSLELLKSFFACEIDNTCYGFPKEELETDSYIELKNYIKLIKENDNYKKKSY</sequence>
<accession>A0A1Y2D7G8</accession>
<evidence type="ECO:0000259" key="1">
    <source>
        <dbReference type="PROSITE" id="PS50004"/>
    </source>
</evidence>
<dbReference type="InterPro" id="IPR014770">
    <property type="entry name" value="Munc13_1"/>
</dbReference>
<evidence type="ECO:0000313" key="4">
    <source>
        <dbReference type="Proteomes" id="UP000193920"/>
    </source>
</evidence>
<dbReference type="STRING" id="1754190.A0A1Y2D7G8"/>
<dbReference type="InterPro" id="IPR035892">
    <property type="entry name" value="C2_domain_sf"/>
</dbReference>